<dbReference type="Proteomes" id="UP001227126">
    <property type="component" value="Unassembled WGS sequence"/>
</dbReference>
<comment type="caution">
    <text evidence="2">The sequence shown here is derived from an EMBL/GenBank/DDBJ whole genome shotgun (WGS) entry which is preliminary data.</text>
</comment>
<sequence>MPILRVNAERETCTLHGSAQPLTGAFLRAADTGGPIIIMIHGFSYQPHHPIHCPHRHILSLRPQSRPWLPPSWPRGLGFGDNAPDEGLGVAFGWPARGSLWQARRRAAGAGRALARLVTMLRRHAPDRRVHVVAHSMGTEVVAEGLLHMPAGSVHRIISLTGACYQSRMSEALSAPAGRTAEFLNVTSRENHLFDCLFERLVKPPRRLDRAIGRGLDAPNAVTLQLDCPDTLAHLSKIGAVIAPPSRRVCHWSTYTRPGVLEFYRDLLRHPVPLPLTRLVTGEPGQAAPRRSRPFGFPSASLPLPFAQKAT</sequence>
<dbReference type="Pfam" id="PF05990">
    <property type="entry name" value="DUF900"/>
    <property type="match status" value="1"/>
</dbReference>
<dbReference type="EMBL" id="JASNJE010000002">
    <property type="protein sequence ID" value="MDK3071856.1"/>
    <property type="molecule type" value="Genomic_DNA"/>
</dbReference>
<protein>
    <submittedName>
        <fullName evidence="2">Alpha/beta hydrolase</fullName>
    </submittedName>
</protein>
<organism evidence="2 3">
    <name type="scientific">Sedimentitalea xiamensis</name>
    <dbReference type="NCBI Taxonomy" id="3050037"/>
    <lineage>
        <taxon>Bacteria</taxon>
        <taxon>Pseudomonadati</taxon>
        <taxon>Pseudomonadota</taxon>
        <taxon>Alphaproteobacteria</taxon>
        <taxon>Rhodobacterales</taxon>
        <taxon>Paracoccaceae</taxon>
        <taxon>Sedimentitalea</taxon>
    </lineage>
</organism>
<dbReference type="GO" id="GO:0016787">
    <property type="term" value="F:hydrolase activity"/>
    <property type="evidence" value="ECO:0007669"/>
    <property type="project" value="UniProtKB-KW"/>
</dbReference>
<feature type="region of interest" description="Disordered" evidence="1">
    <location>
        <begin position="280"/>
        <end position="311"/>
    </location>
</feature>
<dbReference type="InterPro" id="IPR010297">
    <property type="entry name" value="DUF900_hydrolase"/>
</dbReference>
<dbReference type="RefSeq" id="WP_284483814.1">
    <property type="nucleotide sequence ID" value="NZ_JASNJE010000002.1"/>
</dbReference>
<proteinExistence type="predicted"/>
<name>A0ABT7F9U5_9RHOB</name>
<accession>A0ABT7F9U5</accession>
<dbReference type="SUPFAM" id="SSF53474">
    <property type="entry name" value="alpha/beta-Hydrolases"/>
    <property type="match status" value="1"/>
</dbReference>
<dbReference type="Gene3D" id="3.40.50.1820">
    <property type="entry name" value="alpha/beta hydrolase"/>
    <property type="match status" value="1"/>
</dbReference>
<keyword evidence="2" id="KW-0378">Hydrolase</keyword>
<gene>
    <name evidence="2" type="ORF">QO034_01925</name>
</gene>
<evidence type="ECO:0000313" key="3">
    <source>
        <dbReference type="Proteomes" id="UP001227126"/>
    </source>
</evidence>
<dbReference type="InterPro" id="IPR029058">
    <property type="entry name" value="AB_hydrolase_fold"/>
</dbReference>
<reference evidence="2 3" key="1">
    <citation type="submission" date="2023-05" db="EMBL/GenBank/DDBJ databases">
        <title>Sedimentitalea sp. nov. JM2-8.</title>
        <authorList>
            <person name="Huang J."/>
        </authorList>
    </citation>
    <scope>NUCLEOTIDE SEQUENCE [LARGE SCALE GENOMIC DNA]</scope>
    <source>
        <strain evidence="2 3">JM2-8</strain>
    </source>
</reference>
<keyword evidence="3" id="KW-1185">Reference proteome</keyword>
<evidence type="ECO:0000256" key="1">
    <source>
        <dbReference type="SAM" id="MobiDB-lite"/>
    </source>
</evidence>
<evidence type="ECO:0000313" key="2">
    <source>
        <dbReference type="EMBL" id="MDK3071856.1"/>
    </source>
</evidence>